<dbReference type="InterPro" id="IPR018356">
    <property type="entry name" value="Tscrpt_reg_HTH_DeoR_CS"/>
</dbReference>
<dbReference type="InterPro" id="IPR037171">
    <property type="entry name" value="NagB/RpiA_transferase-like"/>
</dbReference>
<dbReference type="EMBL" id="PFIP01000165">
    <property type="protein sequence ID" value="PIX33346.1"/>
    <property type="molecule type" value="Genomic_DNA"/>
</dbReference>
<evidence type="ECO:0000313" key="9">
    <source>
        <dbReference type="Proteomes" id="UP000182763"/>
    </source>
</evidence>
<comment type="caution">
    <text evidence="5">The sequence shown here is derived from an EMBL/GenBank/DDBJ whole genome shotgun (WGS) entry which is preliminary data.</text>
</comment>
<dbReference type="SUPFAM" id="SSF46785">
    <property type="entry name" value="Winged helix' DNA-binding domain"/>
    <property type="match status" value="1"/>
</dbReference>
<dbReference type="Proteomes" id="UP000231493">
    <property type="component" value="Unassembled WGS sequence"/>
</dbReference>
<reference evidence="5 9" key="1">
    <citation type="journal article" date="2016" name="Environ. Microbiol.">
        <title>Genomic resolution of a cold subsurface aquifer community provides metabolic insights for novel microbes adapted to high CO concentrations.</title>
        <authorList>
            <person name="Probst A.J."/>
            <person name="Castelle C.J."/>
            <person name="Singh A."/>
            <person name="Brown C.T."/>
            <person name="Anantharaman K."/>
            <person name="Sharon I."/>
            <person name="Hug L.A."/>
            <person name="Burstein D."/>
            <person name="Emerson J.B."/>
            <person name="Thomas B.C."/>
            <person name="Banfield J.F."/>
        </authorList>
    </citation>
    <scope>NUCLEOTIDE SEQUENCE [LARGE SCALE GENOMIC DNA]</scope>
    <source>
        <strain evidence="5">CG2_30_33_13</strain>
    </source>
</reference>
<protein>
    <recommendedName>
        <fullName evidence="4">HTH deoR-type domain-containing protein</fullName>
    </recommendedName>
</protein>
<sequence>MIGKNNRVNYLLNRLSIDGFSSIKKLSKKLEVSEMTIRRDLQELSKSNIVTLIPGGAILKKNPPTDKAEEKYLIQAAESLMLEEKIKISRKAASLVDPNDVIVIDTGSTTENLPKFIPENMPLTVICYALNILFNVYENKHWKLIFPGGYFHGDTLMLESPEGIEMIKRIRANKSFISAAGVSEKLGVTCATAYEKETKRAVIESSDKKILLVDSTKFGKIKISHFADLTDFDIIITDTGISKEFVNIIKNIGIKLYIV</sequence>
<dbReference type="EMBL" id="MNYY01000149">
    <property type="protein sequence ID" value="OIP66844.1"/>
    <property type="molecule type" value="Genomic_DNA"/>
</dbReference>
<dbReference type="PROSITE" id="PS00894">
    <property type="entry name" value="HTH_DEOR_1"/>
    <property type="match status" value="1"/>
</dbReference>
<dbReference type="Proteomes" id="UP000228560">
    <property type="component" value="Unassembled WGS sequence"/>
</dbReference>
<dbReference type="PRINTS" id="PR00037">
    <property type="entry name" value="HTHLACR"/>
</dbReference>
<evidence type="ECO:0000256" key="2">
    <source>
        <dbReference type="ARBA" id="ARBA00023125"/>
    </source>
</evidence>
<dbReference type="PROSITE" id="PS51000">
    <property type="entry name" value="HTH_DEOR_2"/>
    <property type="match status" value="1"/>
</dbReference>
<dbReference type="Pfam" id="PF08220">
    <property type="entry name" value="HTH_DeoR"/>
    <property type="match status" value="1"/>
</dbReference>
<dbReference type="STRING" id="1805029.AUK42_07695"/>
<keyword evidence="3" id="KW-0804">Transcription</keyword>
<dbReference type="EMBL" id="PFKO01000341">
    <property type="protein sequence ID" value="PIY31436.1"/>
    <property type="molecule type" value="Genomic_DNA"/>
</dbReference>
<dbReference type="PANTHER" id="PTHR30363:SF8">
    <property type="entry name" value="DEOXYRIBOSE OPERON REPRESSOR"/>
    <property type="match status" value="1"/>
</dbReference>
<gene>
    <name evidence="5" type="ORF">AUK42_07695</name>
    <name evidence="8" type="ORF">CO097_01875</name>
    <name evidence="7" type="ORF">COZ07_09340</name>
    <name evidence="6" type="ORF">COZ58_08010</name>
</gene>
<dbReference type="InterPro" id="IPR036388">
    <property type="entry name" value="WH-like_DNA-bd_sf"/>
</dbReference>
<dbReference type="InterPro" id="IPR001034">
    <property type="entry name" value="DeoR_HTH"/>
</dbReference>
<dbReference type="SUPFAM" id="SSF100950">
    <property type="entry name" value="NagB/RpiA/CoA transferase-like"/>
    <property type="match status" value="1"/>
</dbReference>
<dbReference type="GO" id="GO:0003677">
    <property type="term" value="F:DNA binding"/>
    <property type="evidence" value="ECO:0007669"/>
    <property type="project" value="UniProtKB-KW"/>
</dbReference>
<dbReference type="PANTHER" id="PTHR30363">
    <property type="entry name" value="HTH-TYPE TRANSCRIPTIONAL REGULATOR SRLR-RELATED"/>
    <property type="match status" value="1"/>
</dbReference>
<dbReference type="RefSeq" id="WP_406608342.1">
    <property type="nucleotide sequence ID" value="NZ_PFKO01000341.1"/>
</dbReference>
<dbReference type="SMART" id="SM00420">
    <property type="entry name" value="HTH_DEOR"/>
    <property type="match status" value="1"/>
</dbReference>
<evidence type="ECO:0000256" key="1">
    <source>
        <dbReference type="ARBA" id="ARBA00023015"/>
    </source>
</evidence>
<dbReference type="GO" id="GO:0003700">
    <property type="term" value="F:DNA-binding transcription factor activity"/>
    <property type="evidence" value="ECO:0007669"/>
    <property type="project" value="InterPro"/>
</dbReference>
<dbReference type="Pfam" id="PF00455">
    <property type="entry name" value="DeoRC"/>
    <property type="match status" value="1"/>
</dbReference>
<accession>A0A1J5G3C3</accession>
<dbReference type="EMBL" id="PFTV01000044">
    <property type="protein sequence ID" value="PJB57630.1"/>
    <property type="molecule type" value="Genomic_DNA"/>
</dbReference>
<dbReference type="InterPro" id="IPR036390">
    <property type="entry name" value="WH_DNA-bd_sf"/>
</dbReference>
<keyword evidence="2" id="KW-0238">DNA-binding</keyword>
<accession>A0A2M7PML5</accession>
<name>A0A1J5G3C3_9BACT</name>
<reference evidence="10 11" key="2">
    <citation type="submission" date="2017-09" db="EMBL/GenBank/DDBJ databases">
        <title>Depth-based differentiation of microbial function through sediment-hosted aquifers and enrichment of novel symbionts in the deep terrestrial subsurface.</title>
        <authorList>
            <person name="Probst A.J."/>
            <person name="Ladd B."/>
            <person name="Jarett J.K."/>
            <person name="Geller-Mcgrath D.E."/>
            <person name="Sieber C.M."/>
            <person name="Emerson J.B."/>
            <person name="Anantharaman K."/>
            <person name="Thomas B.C."/>
            <person name="Malmstrom R."/>
            <person name="Stieglmeier M."/>
            <person name="Klingl A."/>
            <person name="Woyke T."/>
            <person name="Ryan C.M."/>
            <person name="Banfield J.F."/>
        </authorList>
    </citation>
    <scope>NUCLEOTIDE SEQUENCE [LARGE SCALE GENOMIC DNA]</scope>
    <source>
        <strain evidence="7">CG_4_10_14_3_um_filter_34_13</strain>
        <strain evidence="8">CG_4_9_14_3_um_filter_33_16</strain>
    </source>
</reference>
<evidence type="ECO:0000313" key="11">
    <source>
        <dbReference type="Proteomes" id="UP000230646"/>
    </source>
</evidence>
<evidence type="ECO:0000313" key="10">
    <source>
        <dbReference type="Proteomes" id="UP000228560"/>
    </source>
</evidence>
<organism evidence="5 9">
    <name type="scientific">Candidatus Infernicultor aquiphilus</name>
    <dbReference type="NCBI Taxonomy" id="1805029"/>
    <lineage>
        <taxon>Bacteria</taxon>
        <taxon>Pseudomonadati</taxon>
        <taxon>Atribacterota</taxon>
        <taxon>Candidatus Phoenicimicrobiia</taxon>
        <taxon>Candidatus Pheonicimicrobiales</taxon>
        <taxon>Candidatus Phoenicimicrobiaceae</taxon>
        <taxon>Candidatus Infernicultor</taxon>
    </lineage>
</organism>
<reference evidence="6" key="3">
    <citation type="submission" date="2017-09" db="EMBL/GenBank/DDBJ databases">
        <title>Depth-based differentiation of microbial function through sediment-hosted aquifers and enrichment of novel symbionts in the deep terrestrial subsurface.</title>
        <authorList>
            <person name="Probst A.J."/>
            <person name="Ladd B."/>
            <person name="Jarett J.K."/>
            <person name="Geller-Mcgrath D.E."/>
            <person name="Sieber C.M.K."/>
            <person name="Emerson J.B."/>
            <person name="Anantharaman K."/>
            <person name="Thomas B.C."/>
            <person name="Malmstrom R."/>
            <person name="Stieglmeier M."/>
            <person name="Klingl A."/>
            <person name="Woyke T."/>
            <person name="Ryan C.M."/>
            <person name="Banfield J.F."/>
        </authorList>
    </citation>
    <scope>NUCLEOTIDE SEQUENCE</scope>
    <source>
        <strain evidence="6">CG_4_8_14_3_um_filter_34_18</strain>
    </source>
</reference>
<evidence type="ECO:0000256" key="3">
    <source>
        <dbReference type="ARBA" id="ARBA00023163"/>
    </source>
</evidence>
<dbReference type="Proteomes" id="UP000230646">
    <property type="component" value="Unassembled WGS sequence"/>
</dbReference>
<accession>A0A2M7K5D3</accession>
<evidence type="ECO:0000313" key="8">
    <source>
        <dbReference type="EMBL" id="PJB57630.1"/>
    </source>
</evidence>
<dbReference type="Proteomes" id="UP000182763">
    <property type="component" value="Unassembled WGS sequence"/>
</dbReference>
<dbReference type="AlphaFoldDB" id="A0A1J5G3C3"/>
<evidence type="ECO:0000313" key="7">
    <source>
        <dbReference type="EMBL" id="PIY31436.1"/>
    </source>
</evidence>
<accession>A0A2M8CEY0</accession>
<evidence type="ECO:0000313" key="5">
    <source>
        <dbReference type="EMBL" id="OIP66844.1"/>
    </source>
</evidence>
<proteinExistence type="predicted"/>
<dbReference type="InterPro" id="IPR050313">
    <property type="entry name" value="Carb_Metab_HTH_regulators"/>
</dbReference>
<feature type="domain" description="HTH deoR-type" evidence="4">
    <location>
        <begin position="4"/>
        <end position="59"/>
    </location>
</feature>
<keyword evidence="1" id="KW-0805">Transcription regulation</keyword>
<evidence type="ECO:0000313" key="6">
    <source>
        <dbReference type="EMBL" id="PIX33346.1"/>
    </source>
</evidence>
<dbReference type="SMART" id="SM01134">
    <property type="entry name" value="DeoRC"/>
    <property type="match status" value="1"/>
</dbReference>
<dbReference type="Gene3D" id="1.10.10.10">
    <property type="entry name" value="Winged helix-like DNA-binding domain superfamily/Winged helix DNA-binding domain"/>
    <property type="match status" value="1"/>
</dbReference>
<dbReference type="InterPro" id="IPR014036">
    <property type="entry name" value="DeoR-like_C"/>
</dbReference>
<evidence type="ECO:0000259" key="4">
    <source>
        <dbReference type="PROSITE" id="PS51000"/>
    </source>
</evidence>